<organism evidence="2 3">
    <name type="scientific">Ameca splendens</name>
    <dbReference type="NCBI Taxonomy" id="208324"/>
    <lineage>
        <taxon>Eukaryota</taxon>
        <taxon>Metazoa</taxon>
        <taxon>Chordata</taxon>
        <taxon>Craniata</taxon>
        <taxon>Vertebrata</taxon>
        <taxon>Euteleostomi</taxon>
        <taxon>Actinopterygii</taxon>
        <taxon>Neopterygii</taxon>
        <taxon>Teleostei</taxon>
        <taxon>Neoteleostei</taxon>
        <taxon>Acanthomorphata</taxon>
        <taxon>Ovalentaria</taxon>
        <taxon>Atherinomorphae</taxon>
        <taxon>Cyprinodontiformes</taxon>
        <taxon>Goodeidae</taxon>
        <taxon>Ameca</taxon>
    </lineage>
</organism>
<accession>A0ABV0Z6J8</accession>
<reference evidence="2 3" key="1">
    <citation type="submission" date="2021-06" db="EMBL/GenBank/DDBJ databases">
        <authorList>
            <person name="Palmer J.M."/>
        </authorList>
    </citation>
    <scope>NUCLEOTIDE SEQUENCE [LARGE SCALE GENOMIC DNA]</scope>
    <source>
        <strain evidence="2 3">AS_MEX2019</strain>
        <tissue evidence="2">Muscle</tissue>
    </source>
</reference>
<evidence type="ECO:0000313" key="3">
    <source>
        <dbReference type="Proteomes" id="UP001469553"/>
    </source>
</evidence>
<feature type="compositionally biased region" description="Low complexity" evidence="1">
    <location>
        <begin position="35"/>
        <end position="83"/>
    </location>
</feature>
<dbReference type="Proteomes" id="UP001469553">
    <property type="component" value="Unassembled WGS sequence"/>
</dbReference>
<protein>
    <submittedName>
        <fullName evidence="2">Uncharacterized protein</fullName>
    </submittedName>
</protein>
<sequence>MTEGPSHQDQEDPLLDADFFKFTQIAREFCNTHDASASAPPSASTGQLSPSSSADQPSSLLSSSNQPSSVLSSTEKPILLLPSPGQPLPSLPSTLLTQLPSSQLASPNNLQITDLQSLFEGSSGFCTALPSFFICSSLHPQLSISPETGFPEGPLRFAAGLQGTCSAADDLQVGFSMGS</sequence>
<comment type="caution">
    <text evidence="2">The sequence shown here is derived from an EMBL/GenBank/DDBJ whole genome shotgun (WGS) entry which is preliminary data.</text>
</comment>
<name>A0ABV0Z6J8_9TELE</name>
<proteinExistence type="predicted"/>
<keyword evidence="3" id="KW-1185">Reference proteome</keyword>
<evidence type="ECO:0000256" key="1">
    <source>
        <dbReference type="SAM" id="MobiDB-lite"/>
    </source>
</evidence>
<feature type="region of interest" description="Disordered" evidence="1">
    <location>
        <begin position="33"/>
        <end position="85"/>
    </location>
</feature>
<gene>
    <name evidence="2" type="ORF">AMECASPLE_033796</name>
</gene>
<dbReference type="EMBL" id="JAHRIP010051684">
    <property type="protein sequence ID" value="MEQ2301235.1"/>
    <property type="molecule type" value="Genomic_DNA"/>
</dbReference>
<evidence type="ECO:0000313" key="2">
    <source>
        <dbReference type="EMBL" id="MEQ2301235.1"/>
    </source>
</evidence>